<feature type="compositionally biased region" description="Basic and acidic residues" evidence="13">
    <location>
        <begin position="399"/>
        <end position="416"/>
    </location>
</feature>
<sequence>GLTLRAVSHQVHLAVRSLPQLPDVFVLLGYVRGGQRGDGQRLHVLHRHRSAVARFGRGRPPAAARSPRPGGGERQARLDALWHAGGKGKHGTKMALKFVTKNKTKLKSFLREFSLTGSLSCSPFIIKVLDVLFETEDSYVFGQEYAPAGDLFDIIPPQVGLPEEMVKRCMQQLGLALDFMHSKNLVHRDVKPENVLLFDRECRRIKLADFGMTRRVGCRVKRVSGTIPYTAPEVCRASRAEGFLVTTSMDVWAFGVLVFCMLTGNFPWEAAMPADAFYEEFRRWQKAGCPAGTYPSQWRRFTDDALRMFQRLLAAEPEKRCGVKDIFCFIKYELVSELRRRASYRAKRGERSSSGVCTGSCTGSSSRSSVRHPEPSTPPGTSCLRPAPLKRSVLSDPLSPRDEAGQHQSTGRDKNKSQMVMATAIEICV</sequence>
<reference evidence="15 16" key="1">
    <citation type="journal article" date="2018" name="G3 (Bethesda)">
        <title>A High-Quality Reference Genome for the Invasive Mosquitofish Gambusia affinis Using a Chicago Library.</title>
        <authorList>
            <person name="Hoffberg S.L."/>
            <person name="Troendle N.J."/>
            <person name="Glenn T.C."/>
            <person name="Mahmud O."/>
            <person name="Louha S."/>
            <person name="Chalopin D."/>
            <person name="Bennetzen J.L."/>
            <person name="Mauricio R."/>
        </authorList>
    </citation>
    <scope>NUCLEOTIDE SEQUENCE [LARGE SCALE GENOMIC DNA]</scope>
    <source>
        <strain evidence="15">NE01/NJP1002.9</strain>
        <tissue evidence="15">Muscle</tissue>
    </source>
</reference>
<comment type="catalytic activity">
    <reaction evidence="9">
        <text>L-threonyl-[protein] + ATP = O-phospho-L-threonyl-[protein] + ADP + H(+)</text>
        <dbReference type="Rhea" id="RHEA:46608"/>
        <dbReference type="Rhea" id="RHEA-COMP:11060"/>
        <dbReference type="Rhea" id="RHEA-COMP:11605"/>
        <dbReference type="ChEBI" id="CHEBI:15378"/>
        <dbReference type="ChEBI" id="CHEBI:30013"/>
        <dbReference type="ChEBI" id="CHEBI:30616"/>
        <dbReference type="ChEBI" id="CHEBI:61977"/>
        <dbReference type="ChEBI" id="CHEBI:456216"/>
        <dbReference type="EC" id="2.7.11.1"/>
    </reaction>
</comment>
<evidence type="ECO:0000256" key="9">
    <source>
        <dbReference type="ARBA" id="ARBA00047899"/>
    </source>
</evidence>
<dbReference type="Gene3D" id="1.10.510.10">
    <property type="entry name" value="Transferase(Phosphotransferase) domain 1"/>
    <property type="match status" value="1"/>
</dbReference>
<dbReference type="CDD" id="cd13987">
    <property type="entry name" value="STKc_SBK1"/>
    <property type="match status" value="1"/>
</dbReference>
<keyword evidence="3" id="KW-0963">Cytoplasm</keyword>
<name>A0A315VG62_GAMAF</name>
<comment type="catalytic activity">
    <reaction evidence="10">
        <text>L-seryl-[protein] + ATP = O-phospho-L-seryl-[protein] + ADP + H(+)</text>
        <dbReference type="Rhea" id="RHEA:17989"/>
        <dbReference type="Rhea" id="RHEA-COMP:9863"/>
        <dbReference type="Rhea" id="RHEA-COMP:11604"/>
        <dbReference type="ChEBI" id="CHEBI:15378"/>
        <dbReference type="ChEBI" id="CHEBI:29999"/>
        <dbReference type="ChEBI" id="CHEBI:30616"/>
        <dbReference type="ChEBI" id="CHEBI:83421"/>
        <dbReference type="ChEBI" id="CHEBI:456216"/>
        <dbReference type="EC" id="2.7.11.1"/>
    </reaction>
</comment>
<dbReference type="InterPro" id="IPR011009">
    <property type="entry name" value="Kinase-like_dom_sf"/>
</dbReference>
<evidence type="ECO:0000256" key="7">
    <source>
        <dbReference type="ARBA" id="ARBA00022777"/>
    </source>
</evidence>
<protein>
    <recommendedName>
        <fullName evidence="11">Serine/threonine-protein kinase SBK1</fullName>
        <ecNumber evidence="2">2.7.11.1</ecNumber>
    </recommendedName>
    <alternativeName>
        <fullName evidence="12">SH3 domain-binding kinase 1</fullName>
    </alternativeName>
</protein>
<dbReference type="EC" id="2.7.11.1" evidence="2"/>
<evidence type="ECO:0000256" key="1">
    <source>
        <dbReference type="ARBA" id="ARBA00004496"/>
    </source>
</evidence>
<evidence type="ECO:0000313" key="16">
    <source>
        <dbReference type="Proteomes" id="UP000250572"/>
    </source>
</evidence>
<gene>
    <name evidence="15" type="ORF">CCH79_00015615</name>
</gene>
<dbReference type="InterPro" id="IPR008271">
    <property type="entry name" value="Ser/Thr_kinase_AS"/>
</dbReference>
<dbReference type="GO" id="GO:0005737">
    <property type="term" value="C:cytoplasm"/>
    <property type="evidence" value="ECO:0007669"/>
    <property type="project" value="UniProtKB-SubCell"/>
</dbReference>
<dbReference type="Proteomes" id="UP000250572">
    <property type="component" value="Unassembled WGS sequence"/>
</dbReference>
<dbReference type="PANTHER" id="PTHR24359">
    <property type="entry name" value="SERINE/THREONINE-PROTEIN KINASE SBK1"/>
    <property type="match status" value="1"/>
</dbReference>
<proteinExistence type="predicted"/>
<evidence type="ECO:0000256" key="2">
    <source>
        <dbReference type="ARBA" id="ARBA00012513"/>
    </source>
</evidence>
<evidence type="ECO:0000256" key="11">
    <source>
        <dbReference type="ARBA" id="ARBA00071614"/>
    </source>
</evidence>
<evidence type="ECO:0000256" key="10">
    <source>
        <dbReference type="ARBA" id="ARBA00048679"/>
    </source>
</evidence>
<evidence type="ECO:0000256" key="5">
    <source>
        <dbReference type="ARBA" id="ARBA00022679"/>
    </source>
</evidence>
<evidence type="ECO:0000256" key="3">
    <source>
        <dbReference type="ARBA" id="ARBA00022490"/>
    </source>
</evidence>
<dbReference type="FunFam" id="1.10.510.10:FF:000337">
    <property type="entry name" value="Serine/threonine-protein kinase SBK1"/>
    <property type="match status" value="1"/>
</dbReference>
<keyword evidence="6" id="KW-0547">Nucleotide-binding</keyword>
<dbReference type="PANTHER" id="PTHR24359:SF0">
    <property type="entry name" value="SERINE_THREONINE-PROTEIN KINASE SBK1"/>
    <property type="match status" value="1"/>
</dbReference>
<keyword evidence="5" id="KW-0808">Transferase</keyword>
<keyword evidence="7" id="KW-0418">Kinase</keyword>
<evidence type="ECO:0000259" key="14">
    <source>
        <dbReference type="PROSITE" id="PS50011"/>
    </source>
</evidence>
<evidence type="ECO:0000313" key="15">
    <source>
        <dbReference type="EMBL" id="PWA21904.1"/>
    </source>
</evidence>
<dbReference type="GO" id="GO:0005524">
    <property type="term" value="F:ATP binding"/>
    <property type="evidence" value="ECO:0007669"/>
    <property type="project" value="UniProtKB-KW"/>
</dbReference>
<feature type="compositionally biased region" description="Low complexity" evidence="13">
    <location>
        <begin position="352"/>
        <end position="368"/>
    </location>
</feature>
<dbReference type="AlphaFoldDB" id="A0A315VG62"/>
<keyword evidence="4" id="KW-0723">Serine/threonine-protein kinase</keyword>
<dbReference type="GO" id="GO:0004674">
    <property type="term" value="F:protein serine/threonine kinase activity"/>
    <property type="evidence" value="ECO:0007669"/>
    <property type="project" value="UniProtKB-KW"/>
</dbReference>
<organism evidence="15 16">
    <name type="scientific">Gambusia affinis</name>
    <name type="common">Western mosquitofish</name>
    <name type="synonym">Heterandria affinis</name>
    <dbReference type="NCBI Taxonomy" id="33528"/>
    <lineage>
        <taxon>Eukaryota</taxon>
        <taxon>Metazoa</taxon>
        <taxon>Chordata</taxon>
        <taxon>Craniata</taxon>
        <taxon>Vertebrata</taxon>
        <taxon>Euteleostomi</taxon>
        <taxon>Actinopterygii</taxon>
        <taxon>Neopterygii</taxon>
        <taxon>Teleostei</taxon>
        <taxon>Neoteleostei</taxon>
        <taxon>Acanthomorphata</taxon>
        <taxon>Ovalentaria</taxon>
        <taxon>Atherinomorphae</taxon>
        <taxon>Cyprinodontiformes</taxon>
        <taxon>Poeciliidae</taxon>
        <taxon>Poeciliinae</taxon>
        <taxon>Gambusia</taxon>
    </lineage>
</organism>
<evidence type="ECO:0000256" key="8">
    <source>
        <dbReference type="ARBA" id="ARBA00022840"/>
    </source>
</evidence>
<dbReference type="SMART" id="SM00220">
    <property type="entry name" value="S_TKc"/>
    <property type="match status" value="1"/>
</dbReference>
<feature type="non-terminal residue" evidence="15">
    <location>
        <position position="1"/>
    </location>
</feature>
<dbReference type="InterPro" id="IPR000719">
    <property type="entry name" value="Prot_kinase_dom"/>
</dbReference>
<dbReference type="Pfam" id="PF00069">
    <property type="entry name" value="Pkinase"/>
    <property type="match status" value="1"/>
</dbReference>
<keyword evidence="8" id="KW-0067">ATP-binding</keyword>
<comment type="caution">
    <text evidence="15">The sequence shown here is derived from an EMBL/GenBank/DDBJ whole genome shotgun (WGS) entry which is preliminary data.</text>
</comment>
<comment type="subcellular location">
    <subcellularLocation>
        <location evidence="1">Cytoplasm</location>
    </subcellularLocation>
</comment>
<feature type="region of interest" description="Disordered" evidence="13">
    <location>
        <begin position="351"/>
        <end position="417"/>
    </location>
</feature>
<feature type="domain" description="Protein kinase" evidence="14">
    <location>
        <begin position="49"/>
        <end position="335"/>
    </location>
</feature>
<evidence type="ECO:0000256" key="13">
    <source>
        <dbReference type="SAM" id="MobiDB-lite"/>
    </source>
</evidence>
<evidence type="ECO:0000256" key="4">
    <source>
        <dbReference type="ARBA" id="ARBA00022527"/>
    </source>
</evidence>
<accession>A0A315VG62</accession>
<dbReference type="PROSITE" id="PS00108">
    <property type="entry name" value="PROTEIN_KINASE_ST"/>
    <property type="match status" value="1"/>
</dbReference>
<dbReference type="EMBL" id="NHOQ01001879">
    <property type="protein sequence ID" value="PWA21904.1"/>
    <property type="molecule type" value="Genomic_DNA"/>
</dbReference>
<keyword evidence="16" id="KW-1185">Reference proteome</keyword>
<evidence type="ECO:0000256" key="6">
    <source>
        <dbReference type="ARBA" id="ARBA00022741"/>
    </source>
</evidence>
<evidence type="ECO:0000256" key="12">
    <source>
        <dbReference type="ARBA" id="ARBA00081824"/>
    </source>
</evidence>
<dbReference type="PROSITE" id="PS50011">
    <property type="entry name" value="PROTEIN_KINASE_DOM"/>
    <property type="match status" value="1"/>
</dbReference>
<dbReference type="SUPFAM" id="SSF56112">
    <property type="entry name" value="Protein kinase-like (PK-like)"/>
    <property type="match status" value="1"/>
</dbReference>